<evidence type="ECO:0000256" key="4">
    <source>
        <dbReference type="ARBA" id="ARBA00022491"/>
    </source>
</evidence>
<sequence length="691" mass="77830">MSPPKSLPKSADSGDATTEVLVQLNDSLVEENSDWSEGEDAVAIRGLPIAQLPSGLCYDVQMRYHCEVRPTADVHPEDPRRIYYIYKELCRAGLVDDPESSRPLVSRPMKRISTSLTDLTDMTDDELIALEHTRDSIYFNKLTFASSLLSVGGAIETCLAVATRKVKNAIAVIRPPGHHAEHDKTMGFCLFNNVSVAARVCQKQLGDKCRKILILDWDVHHGKTSTNNAFYDDPNVLYISLHVYQDGKFYPGGDEGDWDHCGTGAGYGRNVNIPWPSQGMGDGDYMYAFQQVVMPIAQEFDPDLVIVASGFDAAVGDELGGCFVTPTCYAHMTHMLMTLANGKVAVCLEGGYNFRSISKSALAVTKTLMGDPPDRLHSTFPSKLATTTVRRVMMIQSQFWSCMYPKAPQEEGLWTDRLHDVIRAYQSKRLYENYKLTSLYIYRTAISRSFENQVLATPNYYQRNPLLVIFHDPPEIMGLPHPVTNKLEAHNCWLADSLKDYIGWAVGKGYAVMDVNIPKHVTVEPNRPTATEELAAYLWDNYIEPNEATEIFFLGIGNAFYGVANLLINRDTLYKRVNGVVSFVAENPVRAIASHTQVWLSRWYKDNSLVFVSHTHGVWNTDENRRKPSKRYGHLIQSSRSGLSEMLMHHKEEVFQWIEDRADPHESEETEEEKQPRRSPTKPGEAFAKPT</sequence>
<dbReference type="OMA" id="CFVSPAC"/>
<dbReference type="Proteomes" id="UP000006564">
    <property type="component" value="Chromosome 2"/>
</dbReference>
<dbReference type="InterPro" id="IPR017321">
    <property type="entry name" value="Hist_deAcase_II_yeast"/>
</dbReference>
<evidence type="ECO:0000256" key="7">
    <source>
        <dbReference type="ARBA" id="ARBA00023015"/>
    </source>
</evidence>
<dbReference type="HOGENOM" id="CLU_007727_4_0_1"/>
<dbReference type="Pfam" id="PF09757">
    <property type="entry name" value="Arb2-like"/>
    <property type="match status" value="1"/>
</dbReference>
<dbReference type="PRINTS" id="PR01270">
    <property type="entry name" value="HDASUPER"/>
</dbReference>
<comment type="subcellular location">
    <subcellularLocation>
        <location evidence="1 11">Nucleus</location>
    </subcellularLocation>
</comment>
<proteinExistence type="inferred from homology"/>
<evidence type="ECO:0000259" key="14">
    <source>
        <dbReference type="Pfam" id="PF09757"/>
    </source>
</evidence>
<evidence type="ECO:0000256" key="6">
    <source>
        <dbReference type="ARBA" id="ARBA00022853"/>
    </source>
</evidence>
<dbReference type="InterPro" id="IPR000286">
    <property type="entry name" value="HDACs"/>
</dbReference>
<evidence type="ECO:0000256" key="12">
    <source>
        <dbReference type="SAM" id="MobiDB-lite"/>
    </source>
</evidence>
<dbReference type="GO" id="GO:0005721">
    <property type="term" value="C:pericentric heterochromatin"/>
    <property type="evidence" value="ECO:0007669"/>
    <property type="project" value="EnsemblFungi"/>
</dbReference>
<evidence type="ECO:0000256" key="5">
    <source>
        <dbReference type="ARBA" id="ARBA00022801"/>
    </source>
</evidence>
<feature type="domain" description="Arb2-like" evidence="14">
    <location>
        <begin position="417"/>
        <end position="662"/>
    </location>
</feature>
<dbReference type="AlphaFoldDB" id="Q2UJ83"/>
<gene>
    <name evidence="15" type="ORF">AO090003001321</name>
</gene>
<dbReference type="KEGG" id="aor:AO090003001321"/>
<dbReference type="Pfam" id="PF00850">
    <property type="entry name" value="Hist_deacetyl"/>
    <property type="match status" value="1"/>
</dbReference>
<keyword evidence="16" id="KW-1185">Reference proteome</keyword>
<comment type="similarity">
    <text evidence="2 11">Belongs to the histone deacetylase family. HD type 2 subfamily.</text>
</comment>
<keyword evidence="4 11" id="KW-0678">Repressor</keyword>
<dbReference type="GO" id="GO:0000791">
    <property type="term" value="C:euchromatin"/>
    <property type="evidence" value="ECO:0007669"/>
    <property type="project" value="EnsemblFungi"/>
</dbReference>
<dbReference type="STRING" id="510516.Q2UJ83"/>
<dbReference type="FunFam" id="3.40.800.20:FF:000005">
    <property type="entry name" value="histone deacetylase 6"/>
    <property type="match status" value="1"/>
</dbReference>
<dbReference type="GO" id="GO:0031509">
    <property type="term" value="P:subtelomeric heterochromatin formation"/>
    <property type="evidence" value="ECO:0007669"/>
    <property type="project" value="EnsemblFungi"/>
</dbReference>
<dbReference type="RefSeq" id="XP_023090307.1">
    <property type="nucleotide sequence ID" value="XM_023235272.1"/>
</dbReference>
<evidence type="ECO:0000256" key="3">
    <source>
        <dbReference type="ARBA" id="ARBA00012111"/>
    </source>
</evidence>
<dbReference type="GO" id="GO:0005730">
    <property type="term" value="C:nucleolus"/>
    <property type="evidence" value="ECO:0007669"/>
    <property type="project" value="EnsemblFungi"/>
</dbReference>
<dbReference type="GO" id="GO:0042802">
    <property type="term" value="F:identical protein binding"/>
    <property type="evidence" value="ECO:0007669"/>
    <property type="project" value="EnsemblFungi"/>
</dbReference>
<evidence type="ECO:0000313" key="16">
    <source>
        <dbReference type="Proteomes" id="UP000006564"/>
    </source>
</evidence>
<dbReference type="EMBL" id="AP007155">
    <property type="protein sequence ID" value="BAE58382.1"/>
    <property type="molecule type" value="Genomic_DNA"/>
</dbReference>
<dbReference type="GeneID" id="5992367"/>
<dbReference type="InterPro" id="IPR019154">
    <property type="entry name" value="Arb2-like_domain"/>
</dbReference>
<dbReference type="GO" id="GO:0000122">
    <property type="term" value="P:negative regulation of transcription by RNA polymerase II"/>
    <property type="evidence" value="ECO:0007669"/>
    <property type="project" value="EnsemblFungi"/>
</dbReference>
<dbReference type="PIRSF" id="PIRSF037919">
    <property type="entry name" value="HDAC_II_yeast"/>
    <property type="match status" value="1"/>
</dbReference>
<dbReference type="EC" id="3.5.1.98" evidence="3 11"/>
<feature type="region of interest" description="Disordered" evidence="12">
    <location>
        <begin position="659"/>
        <end position="691"/>
    </location>
</feature>
<dbReference type="GO" id="GO:0000183">
    <property type="term" value="P:rDNA heterochromatin formation"/>
    <property type="evidence" value="ECO:0007669"/>
    <property type="project" value="EnsemblFungi"/>
</dbReference>
<dbReference type="PANTHER" id="PTHR10625:SF5">
    <property type="entry name" value="HISTONE DEACETYLASE"/>
    <property type="match status" value="1"/>
</dbReference>
<comment type="catalytic activity">
    <reaction evidence="10 11">
        <text>N(6)-acetyl-L-lysyl-[histone] + H2O = L-lysyl-[histone] + acetate</text>
        <dbReference type="Rhea" id="RHEA:58196"/>
        <dbReference type="Rhea" id="RHEA-COMP:9845"/>
        <dbReference type="Rhea" id="RHEA-COMP:11338"/>
        <dbReference type="ChEBI" id="CHEBI:15377"/>
        <dbReference type="ChEBI" id="CHEBI:29969"/>
        <dbReference type="ChEBI" id="CHEBI:30089"/>
        <dbReference type="ChEBI" id="CHEBI:61930"/>
        <dbReference type="EC" id="3.5.1.98"/>
    </reaction>
</comment>
<evidence type="ECO:0000259" key="13">
    <source>
        <dbReference type="Pfam" id="PF00850"/>
    </source>
</evidence>
<keyword evidence="7 11" id="KW-0805">Transcription regulation</keyword>
<evidence type="ECO:0000256" key="10">
    <source>
        <dbReference type="ARBA" id="ARBA00048287"/>
    </source>
</evidence>
<dbReference type="GO" id="GO:0031078">
    <property type="term" value="F:histone H3K14 deacetylase activity, hydrolytic mechanism"/>
    <property type="evidence" value="ECO:0007669"/>
    <property type="project" value="UniProtKB-UniRule"/>
</dbReference>
<organism evidence="15 16">
    <name type="scientific">Aspergillus oryzae (strain ATCC 42149 / RIB 40)</name>
    <name type="common">Yellow koji mold</name>
    <dbReference type="NCBI Taxonomy" id="510516"/>
    <lineage>
        <taxon>Eukaryota</taxon>
        <taxon>Fungi</taxon>
        <taxon>Dikarya</taxon>
        <taxon>Ascomycota</taxon>
        <taxon>Pezizomycotina</taxon>
        <taxon>Eurotiomycetes</taxon>
        <taxon>Eurotiomycetidae</taxon>
        <taxon>Eurotiales</taxon>
        <taxon>Aspergillaceae</taxon>
        <taxon>Aspergillus</taxon>
        <taxon>Aspergillus subgen. Circumdati</taxon>
    </lineage>
</organism>
<keyword evidence="8 11" id="KW-0804">Transcription</keyword>
<keyword evidence="5 11" id="KW-0378">Hydrolase</keyword>
<dbReference type="GO" id="GO:1990342">
    <property type="term" value="C:heterochromatin island"/>
    <property type="evidence" value="ECO:0007669"/>
    <property type="project" value="EnsemblFungi"/>
</dbReference>
<feature type="domain" description="Histone deacetylase" evidence="13">
    <location>
        <begin position="75"/>
        <end position="368"/>
    </location>
</feature>
<dbReference type="GO" id="GO:0070824">
    <property type="term" value="C:SHREC complex"/>
    <property type="evidence" value="ECO:0007669"/>
    <property type="project" value="EnsemblFungi"/>
</dbReference>
<dbReference type="GO" id="GO:1902794">
    <property type="term" value="P:siRNA-independent facultative heterochromatin formation"/>
    <property type="evidence" value="ECO:0007669"/>
    <property type="project" value="EnsemblFungi"/>
</dbReference>
<dbReference type="GO" id="GO:0045944">
    <property type="term" value="P:positive regulation of transcription by RNA polymerase II"/>
    <property type="evidence" value="ECO:0007669"/>
    <property type="project" value="EnsemblFungi"/>
</dbReference>
<dbReference type="InterPro" id="IPR037138">
    <property type="entry name" value="His_deacetylse_dom_sf"/>
</dbReference>
<dbReference type="GO" id="GO:0140720">
    <property type="term" value="C:subtelomeric heterochromatin"/>
    <property type="evidence" value="ECO:0007669"/>
    <property type="project" value="EnsemblFungi"/>
</dbReference>
<dbReference type="ESTHER" id="aspor-q2uj83">
    <property type="family name" value="Arb2_domain"/>
</dbReference>
<dbReference type="Gene3D" id="3.40.800.20">
    <property type="entry name" value="Histone deacetylase domain"/>
    <property type="match status" value="1"/>
</dbReference>
<dbReference type="GO" id="GO:0031508">
    <property type="term" value="P:pericentric heterochromatin formation"/>
    <property type="evidence" value="ECO:0007669"/>
    <property type="project" value="EnsemblFungi"/>
</dbReference>
<dbReference type="GO" id="GO:0070823">
    <property type="term" value="C:HDA1 complex"/>
    <property type="evidence" value="ECO:0007669"/>
    <property type="project" value="EnsemblFungi"/>
</dbReference>
<dbReference type="InterPro" id="IPR023801">
    <property type="entry name" value="His_deacetylse_dom"/>
</dbReference>
<name>Q2UJ83_ASPOR</name>
<dbReference type="GO" id="GO:0030466">
    <property type="term" value="P:silent mating-type cassette heterochromatin formation"/>
    <property type="evidence" value="ECO:0007669"/>
    <property type="project" value="EnsemblFungi"/>
</dbReference>
<dbReference type="SUPFAM" id="SSF52768">
    <property type="entry name" value="Arginase/deacetylase"/>
    <property type="match status" value="1"/>
</dbReference>
<comment type="function">
    <text evidence="11">Responsible for the deacetylation of lysine residues on the N-terminal part of the core histones (H2A, H2B, H3 and H4). Histone deacetylation gives a tag for epigenetic repression and plays an important role in transcriptional regulation, cell cycle progression and developmental events.</text>
</comment>
<evidence type="ECO:0000313" key="15">
    <source>
        <dbReference type="EMBL" id="BAE58382.1"/>
    </source>
</evidence>
<evidence type="ECO:0000256" key="2">
    <source>
        <dbReference type="ARBA" id="ARBA00007738"/>
    </source>
</evidence>
<keyword evidence="6 11" id="KW-0156">Chromatin regulator</keyword>
<evidence type="ECO:0000256" key="11">
    <source>
        <dbReference type="PIRNR" id="PIRNR037919"/>
    </source>
</evidence>
<accession>Q2UJ83</accession>
<evidence type="ECO:0000256" key="9">
    <source>
        <dbReference type="ARBA" id="ARBA00023242"/>
    </source>
</evidence>
<dbReference type="InterPro" id="IPR023696">
    <property type="entry name" value="Ureohydrolase_dom_sf"/>
</dbReference>
<dbReference type="EMBL" id="BA000050">
    <property type="protein sequence ID" value="BAE58382.1"/>
    <property type="molecule type" value="Genomic_DNA"/>
</dbReference>
<evidence type="ECO:0000256" key="1">
    <source>
        <dbReference type="ARBA" id="ARBA00004123"/>
    </source>
</evidence>
<dbReference type="PANTHER" id="PTHR10625">
    <property type="entry name" value="HISTONE DEACETYLASE HDAC1-RELATED"/>
    <property type="match status" value="1"/>
</dbReference>
<dbReference type="GO" id="GO:0003682">
    <property type="term" value="F:chromatin binding"/>
    <property type="evidence" value="ECO:0007669"/>
    <property type="project" value="EnsemblFungi"/>
</dbReference>
<protein>
    <recommendedName>
        <fullName evidence="3 11">Histone deacetylase</fullName>
        <ecNumber evidence="3 11">3.5.1.98</ecNumber>
    </recommendedName>
</protein>
<evidence type="ECO:0000256" key="8">
    <source>
        <dbReference type="ARBA" id="ARBA00023163"/>
    </source>
</evidence>
<dbReference type="GO" id="GO:0031934">
    <property type="term" value="C:mating-type region heterochromatin"/>
    <property type="evidence" value="ECO:0007669"/>
    <property type="project" value="EnsemblFungi"/>
</dbReference>
<dbReference type="GO" id="GO:0033553">
    <property type="term" value="C:rDNA heterochromatin"/>
    <property type="evidence" value="ECO:0007669"/>
    <property type="project" value="EnsemblFungi"/>
</dbReference>
<keyword evidence="9 11" id="KW-0539">Nucleus</keyword>
<reference evidence="15 16" key="1">
    <citation type="journal article" date="2005" name="Nature">
        <title>Genome sequencing and analysis of Aspergillus oryzae.</title>
        <authorList>
            <person name="Machida M."/>
            <person name="Asai K."/>
            <person name="Sano M."/>
            <person name="Tanaka T."/>
            <person name="Kumagai T."/>
            <person name="Terai G."/>
            <person name="Kusumoto K."/>
            <person name="Arima T."/>
            <person name="Akita O."/>
            <person name="Kashiwagi Y."/>
            <person name="Abe K."/>
            <person name="Gomi K."/>
            <person name="Horiuchi H."/>
            <person name="Kitamoto K."/>
            <person name="Kobayashi T."/>
            <person name="Takeuchi M."/>
            <person name="Denning D.W."/>
            <person name="Galagan J.E."/>
            <person name="Nierman W.C."/>
            <person name="Yu J."/>
            <person name="Archer D.B."/>
            <person name="Bennett J.W."/>
            <person name="Bhatnagar D."/>
            <person name="Cleveland T.E."/>
            <person name="Fedorova N.D."/>
            <person name="Gotoh O."/>
            <person name="Horikawa H."/>
            <person name="Hosoyama A."/>
            <person name="Ichinomiya M."/>
            <person name="Igarashi R."/>
            <person name="Iwashita K."/>
            <person name="Juvvadi P.R."/>
            <person name="Kato M."/>
            <person name="Kato Y."/>
            <person name="Kin T."/>
            <person name="Kokubun A."/>
            <person name="Maeda H."/>
            <person name="Maeyama N."/>
            <person name="Maruyama J."/>
            <person name="Nagasaki H."/>
            <person name="Nakajima T."/>
            <person name="Oda K."/>
            <person name="Okada K."/>
            <person name="Paulsen I."/>
            <person name="Sakamoto K."/>
            <person name="Sawano T."/>
            <person name="Takahashi M."/>
            <person name="Takase K."/>
            <person name="Terabayashi Y."/>
            <person name="Wortman J."/>
            <person name="Yamada O."/>
            <person name="Yamagata Y."/>
            <person name="Anazawa H."/>
            <person name="Hata Y."/>
            <person name="Koide Y."/>
            <person name="Komori T."/>
            <person name="Koyama Y."/>
            <person name="Minetoki T."/>
            <person name="Suharnan S."/>
            <person name="Tanaka A."/>
            <person name="Isono K."/>
            <person name="Kuhara S."/>
            <person name="Ogasawara N."/>
            <person name="Kikuchi H."/>
        </authorList>
    </citation>
    <scope>NUCLEOTIDE SEQUENCE [LARGE SCALE GENOMIC DNA]</scope>
    <source>
        <strain evidence="16">ATCC 42149 / RIB 40</strain>
    </source>
</reference>